<dbReference type="GO" id="GO:0030599">
    <property type="term" value="F:pectinesterase activity"/>
    <property type="evidence" value="ECO:0007669"/>
    <property type="project" value="UniProtKB-EC"/>
</dbReference>
<dbReference type="Gene3D" id="2.160.20.10">
    <property type="entry name" value="Single-stranded right-handed beta-helix, Pectin lyase-like"/>
    <property type="match status" value="1"/>
</dbReference>
<dbReference type="GeneID" id="78379176"/>
<dbReference type="InterPro" id="IPR011050">
    <property type="entry name" value="Pectin_lyase_fold/virulence"/>
</dbReference>
<keyword evidence="2 6" id="KW-0378">Hydrolase</keyword>
<evidence type="ECO:0000256" key="1">
    <source>
        <dbReference type="ARBA" id="ARBA00008891"/>
    </source>
</evidence>
<dbReference type="RefSeq" id="WP_034788583.1">
    <property type="nucleotide sequence ID" value="NZ_JMPJ01000026.1"/>
</dbReference>
<name>A0A085GLH6_EWIA3</name>
<dbReference type="InterPro" id="IPR000070">
    <property type="entry name" value="Pectinesterase_cat"/>
</dbReference>
<dbReference type="STRING" id="910964.GEAM_0833"/>
<evidence type="ECO:0000256" key="3">
    <source>
        <dbReference type="ARBA" id="ARBA00023085"/>
    </source>
</evidence>
<feature type="signal peptide" evidence="4">
    <location>
        <begin position="1"/>
        <end position="20"/>
    </location>
</feature>
<dbReference type="Pfam" id="PF01095">
    <property type="entry name" value="Pectinesterase"/>
    <property type="match status" value="1"/>
</dbReference>
<keyword evidence="7" id="KW-1185">Reference proteome</keyword>
<evidence type="ECO:0000256" key="4">
    <source>
        <dbReference type="SAM" id="SignalP"/>
    </source>
</evidence>
<evidence type="ECO:0000259" key="5">
    <source>
        <dbReference type="Pfam" id="PF01095"/>
    </source>
</evidence>
<dbReference type="GO" id="GO:0009279">
    <property type="term" value="C:cell outer membrane"/>
    <property type="evidence" value="ECO:0007669"/>
    <property type="project" value="TreeGrafter"/>
</dbReference>
<proteinExistence type="inferred from homology"/>
<dbReference type="AlphaFoldDB" id="A0A085GLH6"/>
<dbReference type="GO" id="GO:0042545">
    <property type="term" value="P:cell wall modification"/>
    <property type="evidence" value="ECO:0007669"/>
    <property type="project" value="InterPro"/>
</dbReference>
<evidence type="ECO:0000256" key="2">
    <source>
        <dbReference type="ARBA" id="ARBA00022801"/>
    </source>
</evidence>
<comment type="similarity">
    <text evidence="1">Belongs to the pectinesterase family.</text>
</comment>
<accession>A0A085GLH6</accession>
<dbReference type="EC" id="3.1.1.11" evidence="6"/>
<evidence type="ECO:0000313" key="7">
    <source>
        <dbReference type="Proteomes" id="UP000028640"/>
    </source>
</evidence>
<protein>
    <submittedName>
        <fullName evidence="6">Pectinesterase</fullName>
        <ecNumber evidence="6">3.1.1.11</ecNumber>
    </submittedName>
</protein>
<sequence>MKLTTLSRACAILSASLVLAACSSSHEGVSTQVAPGTAANPILSPDEAANFTAKNYLAFGGRSLQVQQQGWFPSVSDISAAKTNFVVGTQMGTDGAAYTSIQQAVEAALRVRNHGERVFIKILPGTYTGAVYIPAGAPPITLFGAGNSASDVVIQQGLEASATPAVYRATVNPNGQFIPGNRSEYMFKDCSDQQSDTIGAGCTATVWAQSSSLQLQNLTVTNSLLDTVDAGDHPAVALRTDGDNIVLDNVHIIGRQNTLMLTTANIKNQPNNSRYSRAYVHNSLIEGDLDYVIGRSSAVFDRVEFHTVSSRGVKQASIFSPNTPANVPYGFLVTNSTLTSDRGFEGQAAKAQLGRAWDQGAENGGYVPGTTPNSQVVIRDSQIDSGYNQANPWGDAAVSGRAFAGNAPKDEKQARDLNDVNFNRLWQFNNVITAPAK</sequence>
<dbReference type="eggNOG" id="COG4677">
    <property type="taxonomic scope" value="Bacteria"/>
</dbReference>
<reference evidence="6 7" key="1">
    <citation type="submission" date="2014-05" db="EMBL/GenBank/DDBJ databases">
        <title>ATOL: Assembling a taxonomically balanced genome-scale reconstruction of the evolutionary history of the Enterobacteriaceae.</title>
        <authorList>
            <person name="Plunkett G.III."/>
            <person name="Neeno-Eckwall E.C."/>
            <person name="Glasner J.D."/>
            <person name="Perna N.T."/>
        </authorList>
    </citation>
    <scope>NUCLEOTIDE SEQUENCE [LARGE SCALE GENOMIC DNA]</scope>
    <source>
        <strain evidence="6 7">ATCC 33852</strain>
    </source>
</reference>
<dbReference type="PROSITE" id="PS51257">
    <property type="entry name" value="PROKAR_LIPOPROTEIN"/>
    <property type="match status" value="1"/>
</dbReference>
<dbReference type="EMBL" id="JMPJ01000026">
    <property type="protein sequence ID" value="KFC84571.1"/>
    <property type="molecule type" value="Genomic_DNA"/>
</dbReference>
<keyword evidence="4" id="KW-0732">Signal</keyword>
<dbReference type="SUPFAM" id="SSF51126">
    <property type="entry name" value="Pectin lyase-like"/>
    <property type="match status" value="1"/>
</dbReference>
<organism evidence="6 7">
    <name type="scientific">Ewingella americana (strain ATCC 33852 / DSM 4580 / CCUG 14506 / JCM 5911 / LMG 7869 / NCTC 12157 / CDC 1468-78)</name>
    <dbReference type="NCBI Taxonomy" id="910964"/>
    <lineage>
        <taxon>Bacteria</taxon>
        <taxon>Pseudomonadati</taxon>
        <taxon>Pseudomonadota</taxon>
        <taxon>Gammaproteobacteria</taxon>
        <taxon>Enterobacterales</taxon>
        <taxon>Yersiniaceae</taxon>
        <taxon>Ewingella</taxon>
    </lineage>
</organism>
<dbReference type="NCBIfam" id="NF007822">
    <property type="entry name" value="PRK10531.1"/>
    <property type="match status" value="1"/>
</dbReference>
<feature type="chain" id="PRO_5011114258" evidence="4">
    <location>
        <begin position="21"/>
        <end position="437"/>
    </location>
</feature>
<evidence type="ECO:0000313" key="6">
    <source>
        <dbReference type="EMBL" id="KFC84571.1"/>
    </source>
</evidence>
<dbReference type="OrthoDB" id="264773at2"/>
<gene>
    <name evidence="6" type="ORF">GEAM_0833</name>
</gene>
<keyword evidence="3" id="KW-0063">Aspartyl esterase</keyword>
<dbReference type="InterPro" id="IPR012334">
    <property type="entry name" value="Pectin_lyas_fold"/>
</dbReference>
<dbReference type="Proteomes" id="UP000028640">
    <property type="component" value="Unassembled WGS sequence"/>
</dbReference>
<comment type="caution">
    <text evidence="6">The sequence shown here is derived from an EMBL/GenBank/DDBJ whole genome shotgun (WGS) entry which is preliminary data.</text>
</comment>
<dbReference type="PANTHER" id="PTHR31321:SF57">
    <property type="entry name" value="PECTINESTERASE 53-RELATED"/>
    <property type="match status" value="1"/>
</dbReference>
<dbReference type="PANTHER" id="PTHR31321">
    <property type="entry name" value="ACYL-COA THIOESTER HYDROLASE YBHC-RELATED"/>
    <property type="match status" value="1"/>
</dbReference>
<feature type="domain" description="Pectinesterase catalytic" evidence="5">
    <location>
        <begin position="202"/>
        <end position="358"/>
    </location>
</feature>